<dbReference type="SMART" id="SM00228">
    <property type="entry name" value="PDZ"/>
    <property type="match status" value="2"/>
</dbReference>
<feature type="active site" description="Charge relay system" evidence="8">
    <location>
        <position position="215"/>
    </location>
</feature>
<sequence>MTHPIAPVRRLLACLILGLMVLQSPATAAPPWPAGTPQEEPTLAPVVKKALPAVVNISTIKQIEQAQHPLFQDPFFRHFFELPDLPPRRQNSLGSGVIIDAEKGYILTNHHVIAQADEVSVTLKDGRQFKARQVGSDPETDIAVLRIDASDLTELPLGEMDGLEVGDLVMAIGNPFGLGHTVTSGIVSALGRTGLGIEGYEDFIQTDASINPGNSGGALIDWQGRLVGLNTAIVGPSGGNVGIGFAIPVDMIKALSRQIIEHGQVRRGRLGVYIQDVTPRLAEALGLRQARGALIARVMPGSPAQKAGLKEGDVVISVQERTVEDAADLRNRIGLLPPGSRVRIGYLRDGETHSVRLSLGDAQDVVEAENGRWQHRALPGAWLAPIPGDHPLAGQVQGILVAGVEPGSPAAEAGLRRGDIIDQIQRTPVADRKEAVRILDAVRGDVLLRVLRGRSALFLVVRPGD</sequence>
<dbReference type="STRING" id="195064.SAMN05421721_11631"/>
<evidence type="ECO:0000313" key="13">
    <source>
        <dbReference type="Proteomes" id="UP000199556"/>
    </source>
</evidence>
<keyword evidence="3 10" id="KW-0732">Signal</keyword>
<evidence type="ECO:0000256" key="4">
    <source>
        <dbReference type="ARBA" id="ARBA00022737"/>
    </source>
</evidence>
<feature type="active site" description="Charge relay system" evidence="8">
    <location>
        <position position="141"/>
    </location>
</feature>
<keyword evidence="4" id="KW-0677">Repeat</keyword>
<feature type="domain" description="PDZ" evidence="11">
    <location>
        <begin position="259"/>
        <end position="350"/>
    </location>
</feature>
<dbReference type="NCBIfam" id="TIGR02037">
    <property type="entry name" value="degP_htrA_DO"/>
    <property type="match status" value="1"/>
</dbReference>
<dbReference type="SUPFAM" id="SSF50156">
    <property type="entry name" value="PDZ domain-like"/>
    <property type="match status" value="2"/>
</dbReference>
<comment type="subcellular location">
    <subcellularLocation>
        <location evidence="1">Periplasm</location>
    </subcellularLocation>
</comment>
<dbReference type="Gene3D" id="2.30.42.10">
    <property type="match status" value="2"/>
</dbReference>
<dbReference type="AlphaFoldDB" id="A0A1I4SFH4"/>
<proteinExistence type="predicted"/>
<dbReference type="OrthoDB" id="9758917at2"/>
<evidence type="ECO:0000256" key="7">
    <source>
        <dbReference type="ARBA" id="ARBA00022825"/>
    </source>
</evidence>
<dbReference type="InterPro" id="IPR001940">
    <property type="entry name" value="Peptidase_S1C"/>
</dbReference>
<keyword evidence="7" id="KW-0720">Serine protease</keyword>
<keyword evidence="13" id="KW-1185">Reference proteome</keyword>
<keyword evidence="5" id="KW-0574">Periplasm</keyword>
<dbReference type="EMBL" id="FOUO01000016">
    <property type="protein sequence ID" value="SFM63248.1"/>
    <property type="molecule type" value="Genomic_DNA"/>
</dbReference>
<evidence type="ECO:0000256" key="1">
    <source>
        <dbReference type="ARBA" id="ARBA00004418"/>
    </source>
</evidence>
<accession>A0A1I4SFH4</accession>
<gene>
    <name evidence="12" type="ORF">SAMN05421721_11631</name>
</gene>
<feature type="signal peptide" evidence="10">
    <location>
        <begin position="1"/>
        <end position="28"/>
    </location>
</feature>
<dbReference type="InterPro" id="IPR011782">
    <property type="entry name" value="Pept_S1C_Do"/>
</dbReference>
<evidence type="ECO:0000256" key="6">
    <source>
        <dbReference type="ARBA" id="ARBA00022801"/>
    </source>
</evidence>
<evidence type="ECO:0000256" key="5">
    <source>
        <dbReference type="ARBA" id="ARBA00022764"/>
    </source>
</evidence>
<dbReference type="InterPro" id="IPR001478">
    <property type="entry name" value="PDZ"/>
</dbReference>
<feature type="chain" id="PRO_5039119647" evidence="10">
    <location>
        <begin position="29"/>
        <end position="465"/>
    </location>
</feature>
<keyword evidence="6" id="KW-0378">Hydrolase</keyword>
<dbReference type="GO" id="GO:0042597">
    <property type="term" value="C:periplasmic space"/>
    <property type="evidence" value="ECO:0007669"/>
    <property type="project" value="UniProtKB-SubCell"/>
</dbReference>
<dbReference type="PANTHER" id="PTHR43343:SF3">
    <property type="entry name" value="PROTEASE DO-LIKE 8, CHLOROPLASTIC"/>
    <property type="match status" value="1"/>
</dbReference>
<feature type="binding site" evidence="9">
    <location>
        <position position="141"/>
    </location>
    <ligand>
        <name>substrate</name>
    </ligand>
</feature>
<evidence type="ECO:0000313" key="12">
    <source>
        <dbReference type="EMBL" id="SFM63248.1"/>
    </source>
</evidence>
<dbReference type="PROSITE" id="PS50106">
    <property type="entry name" value="PDZ"/>
    <property type="match status" value="2"/>
</dbReference>
<dbReference type="Pfam" id="PF13365">
    <property type="entry name" value="Trypsin_2"/>
    <property type="match status" value="1"/>
</dbReference>
<dbReference type="RefSeq" id="WP_090486803.1">
    <property type="nucleotide sequence ID" value="NZ_FOUO01000016.1"/>
</dbReference>
<evidence type="ECO:0000259" key="11">
    <source>
        <dbReference type="PROSITE" id="PS50106"/>
    </source>
</evidence>
<dbReference type="InterPro" id="IPR051201">
    <property type="entry name" value="Chloro_Bact_Ser_Proteases"/>
</dbReference>
<evidence type="ECO:0000256" key="2">
    <source>
        <dbReference type="ARBA" id="ARBA00022670"/>
    </source>
</evidence>
<dbReference type="InterPro" id="IPR036034">
    <property type="entry name" value="PDZ_sf"/>
</dbReference>
<dbReference type="Proteomes" id="UP000199556">
    <property type="component" value="Unassembled WGS sequence"/>
</dbReference>
<evidence type="ECO:0000256" key="10">
    <source>
        <dbReference type="SAM" id="SignalP"/>
    </source>
</evidence>
<feature type="active site" description="Charge relay system" evidence="8">
    <location>
        <position position="111"/>
    </location>
</feature>
<dbReference type="InterPro" id="IPR009003">
    <property type="entry name" value="Peptidase_S1_PA"/>
</dbReference>
<keyword evidence="2 12" id="KW-0645">Protease</keyword>
<feature type="binding site" evidence="9">
    <location>
        <position position="111"/>
    </location>
    <ligand>
        <name>substrate</name>
    </ligand>
</feature>
<dbReference type="CDD" id="cd10839">
    <property type="entry name" value="cpPDZ1_DegP-like"/>
    <property type="match status" value="1"/>
</dbReference>
<feature type="domain" description="PDZ" evidence="11">
    <location>
        <begin position="398"/>
        <end position="454"/>
    </location>
</feature>
<name>A0A1I4SFH4_ECTMO</name>
<reference evidence="12 13" key="1">
    <citation type="submission" date="2016-10" db="EMBL/GenBank/DDBJ databases">
        <authorList>
            <person name="de Groot N.N."/>
        </authorList>
    </citation>
    <scope>NUCLEOTIDE SEQUENCE [LARGE SCALE GENOMIC DNA]</scope>
    <source>
        <strain evidence="12 13">DSM 4180</strain>
    </source>
</reference>
<evidence type="ECO:0000256" key="8">
    <source>
        <dbReference type="PIRSR" id="PIRSR611782-1"/>
    </source>
</evidence>
<dbReference type="Pfam" id="PF17820">
    <property type="entry name" value="PDZ_6"/>
    <property type="match status" value="1"/>
</dbReference>
<evidence type="ECO:0000256" key="3">
    <source>
        <dbReference type="ARBA" id="ARBA00022729"/>
    </source>
</evidence>
<dbReference type="SUPFAM" id="SSF50494">
    <property type="entry name" value="Trypsin-like serine proteases"/>
    <property type="match status" value="1"/>
</dbReference>
<dbReference type="Gene3D" id="2.40.10.120">
    <property type="match status" value="1"/>
</dbReference>
<dbReference type="Pfam" id="PF13180">
    <property type="entry name" value="PDZ_2"/>
    <property type="match status" value="1"/>
</dbReference>
<dbReference type="GO" id="GO:0006508">
    <property type="term" value="P:proteolysis"/>
    <property type="evidence" value="ECO:0007669"/>
    <property type="project" value="UniProtKB-KW"/>
</dbReference>
<evidence type="ECO:0000256" key="9">
    <source>
        <dbReference type="PIRSR" id="PIRSR611782-2"/>
    </source>
</evidence>
<dbReference type="InterPro" id="IPR041489">
    <property type="entry name" value="PDZ_6"/>
</dbReference>
<feature type="binding site" evidence="9">
    <location>
        <begin position="213"/>
        <end position="215"/>
    </location>
    <ligand>
        <name>substrate</name>
    </ligand>
</feature>
<dbReference type="GO" id="GO:0004252">
    <property type="term" value="F:serine-type endopeptidase activity"/>
    <property type="evidence" value="ECO:0007669"/>
    <property type="project" value="InterPro"/>
</dbReference>
<dbReference type="PANTHER" id="PTHR43343">
    <property type="entry name" value="PEPTIDASE S12"/>
    <property type="match status" value="1"/>
</dbReference>
<organism evidence="12 13">
    <name type="scientific">Ectothiorhodospira mobilis</name>
    <dbReference type="NCBI Taxonomy" id="195064"/>
    <lineage>
        <taxon>Bacteria</taxon>
        <taxon>Pseudomonadati</taxon>
        <taxon>Pseudomonadota</taxon>
        <taxon>Gammaproteobacteria</taxon>
        <taxon>Chromatiales</taxon>
        <taxon>Ectothiorhodospiraceae</taxon>
        <taxon>Ectothiorhodospira</taxon>
    </lineage>
</organism>
<protein>
    <submittedName>
        <fullName evidence="12">Serine protease Do</fullName>
    </submittedName>
</protein>
<dbReference type="PRINTS" id="PR00834">
    <property type="entry name" value="PROTEASES2C"/>
</dbReference>